<gene>
    <name evidence="3" type="ORF">K402DRAFT_382837</name>
</gene>
<dbReference type="EMBL" id="ML977175">
    <property type="protein sequence ID" value="KAF1983390.1"/>
    <property type="molecule type" value="Genomic_DNA"/>
</dbReference>
<organism evidence="3 4">
    <name type="scientific">Aulographum hederae CBS 113979</name>
    <dbReference type="NCBI Taxonomy" id="1176131"/>
    <lineage>
        <taxon>Eukaryota</taxon>
        <taxon>Fungi</taxon>
        <taxon>Dikarya</taxon>
        <taxon>Ascomycota</taxon>
        <taxon>Pezizomycotina</taxon>
        <taxon>Dothideomycetes</taxon>
        <taxon>Pleosporomycetidae</taxon>
        <taxon>Aulographales</taxon>
        <taxon>Aulographaceae</taxon>
    </lineage>
</organism>
<evidence type="ECO:0000256" key="2">
    <source>
        <dbReference type="SAM" id="Phobius"/>
    </source>
</evidence>
<keyword evidence="2" id="KW-1133">Transmembrane helix</keyword>
<keyword evidence="4" id="KW-1185">Reference proteome</keyword>
<sequence>MSDPTTLPIPETSSPLTTTLTILSYLVYGICYPIYILLYYFLVCLKPLLYVLYLIVLPVVYLAGYVADVGRGVWRVLGRFETLYIYLSTAFLVGLVAGGILYLTSSFLSSILGLDSDSQPDKPTRSIADFRANRKTKKAPGRTKPLYAGAGGSYGRVSGTRGVEELLERKESVKSWAKDEDWDQDEE</sequence>
<feature type="transmembrane region" description="Helical" evidence="2">
    <location>
        <begin position="48"/>
        <end position="67"/>
    </location>
</feature>
<keyword evidence="2" id="KW-0812">Transmembrane</keyword>
<feature type="transmembrane region" description="Helical" evidence="2">
    <location>
        <begin position="83"/>
        <end position="103"/>
    </location>
</feature>
<reference evidence="3" key="1">
    <citation type="journal article" date="2020" name="Stud. Mycol.">
        <title>101 Dothideomycetes genomes: a test case for predicting lifestyles and emergence of pathogens.</title>
        <authorList>
            <person name="Haridas S."/>
            <person name="Albert R."/>
            <person name="Binder M."/>
            <person name="Bloem J."/>
            <person name="Labutti K."/>
            <person name="Salamov A."/>
            <person name="Andreopoulos B."/>
            <person name="Baker S."/>
            <person name="Barry K."/>
            <person name="Bills G."/>
            <person name="Bluhm B."/>
            <person name="Cannon C."/>
            <person name="Castanera R."/>
            <person name="Culley D."/>
            <person name="Daum C."/>
            <person name="Ezra D."/>
            <person name="Gonzalez J."/>
            <person name="Henrissat B."/>
            <person name="Kuo A."/>
            <person name="Liang C."/>
            <person name="Lipzen A."/>
            <person name="Lutzoni F."/>
            <person name="Magnuson J."/>
            <person name="Mondo S."/>
            <person name="Nolan M."/>
            <person name="Ohm R."/>
            <person name="Pangilinan J."/>
            <person name="Park H.-J."/>
            <person name="Ramirez L."/>
            <person name="Alfaro M."/>
            <person name="Sun H."/>
            <person name="Tritt A."/>
            <person name="Yoshinaga Y."/>
            <person name="Zwiers L.-H."/>
            <person name="Turgeon B."/>
            <person name="Goodwin S."/>
            <person name="Spatafora J."/>
            <person name="Crous P."/>
            <person name="Grigoriev I."/>
        </authorList>
    </citation>
    <scope>NUCLEOTIDE SEQUENCE</scope>
    <source>
        <strain evidence="3">CBS 113979</strain>
    </source>
</reference>
<feature type="transmembrane region" description="Helical" evidence="2">
    <location>
        <begin position="20"/>
        <end position="41"/>
    </location>
</feature>
<evidence type="ECO:0000256" key="1">
    <source>
        <dbReference type="SAM" id="MobiDB-lite"/>
    </source>
</evidence>
<dbReference type="OrthoDB" id="4502894at2759"/>
<evidence type="ECO:0000313" key="3">
    <source>
        <dbReference type="EMBL" id="KAF1983390.1"/>
    </source>
</evidence>
<dbReference type="Proteomes" id="UP000800041">
    <property type="component" value="Unassembled WGS sequence"/>
</dbReference>
<name>A0A6G1GRG7_9PEZI</name>
<feature type="region of interest" description="Disordered" evidence="1">
    <location>
        <begin position="134"/>
        <end position="158"/>
    </location>
</feature>
<protein>
    <submittedName>
        <fullName evidence="3">Uncharacterized protein</fullName>
    </submittedName>
</protein>
<keyword evidence="2" id="KW-0472">Membrane</keyword>
<dbReference type="AlphaFoldDB" id="A0A6G1GRG7"/>
<evidence type="ECO:0000313" key="4">
    <source>
        <dbReference type="Proteomes" id="UP000800041"/>
    </source>
</evidence>
<proteinExistence type="predicted"/>
<accession>A0A6G1GRG7</accession>